<evidence type="ECO:0000256" key="1">
    <source>
        <dbReference type="SAM" id="MobiDB-lite"/>
    </source>
</evidence>
<feature type="compositionally biased region" description="Basic and acidic residues" evidence="1">
    <location>
        <begin position="1"/>
        <end position="27"/>
    </location>
</feature>
<sequence>MGKSRRGEKGEGERKREEEKRVKRKWEEEEEMRGKKKEGREPGRKACTFAIGNAEVTTVLLPPFLEGSTPSLLPTGSSAQALVSTGNNYLQGRVGRDHVTSLMLQ</sequence>
<reference evidence="3" key="1">
    <citation type="submission" date="2012-07" db="EMBL/GenBank/DDBJ databases">
        <title>Genome of the Chinese tree shrew, a rising model animal genetically related to primates.</title>
        <authorList>
            <person name="Zhang G."/>
            <person name="Fan Y."/>
            <person name="Yao Y."/>
            <person name="Huang Z."/>
        </authorList>
    </citation>
    <scope>NUCLEOTIDE SEQUENCE [LARGE SCALE GENOMIC DNA]</scope>
</reference>
<dbReference type="EMBL" id="KB320582">
    <property type="protein sequence ID" value="ELW68068.1"/>
    <property type="molecule type" value="Genomic_DNA"/>
</dbReference>
<accession>L9KZF2</accession>
<name>L9KZF2_TUPCH</name>
<keyword evidence="3" id="KW-1185">Reference proteome</keyword>
<gene>
    <name evidence="2" type="ORF">TREES_T100009729</name>
</gene>
<dbReference type="InParanoid" id="L9KZF2"/>
<evidence type="ECO:0000313" key="3">
    <source>
        <dbReference type="Proteomes" id="UP000011518"/>
    </source>
</evidence>
<evidence type="ECO:0000313" key="2">
    <source>
        <dbReference type="EMBL" id="ELW68068.1"/>
    </source>
</evidence>
<protein>
    <submittedName>
        <fullName evidence="2">Uncharacterized protein</fullName>
    </submittedName>
</protein>
<organism evidence="2 3">
    <name type="scientific">Tupaia chinensis</name>
    <name type="common">Chinese tree shrew</name>
    <name type="synonym">Tupaia belangeri chinensis</name>
    <dbReference type="NCBI Taxonomy" id="246437"/>
    <lineage>
        <taxon>Eukaryota</taxon>
        <taxon>Metazoa</taxon>
        <taxon>Chordata</taxon>
        <taxon>Craniata</taxon>
        <taxon>Vertebrata</taxon>
        <taxon>Euteleostomi</taxon>
        <taxon>Mammalia</taxon>
        <taxon>Eutheria</taxon>
        <taxon>Euarchontoglires</taxon>
        <taxon>Scandentia</taxon>
        <taxon>Tupaiidae</taxon>
        <taxon>Tupaia</taxon>
    </lineage>
</organism>
<dbReference type="Proteomes" id="UP000011518">
    <property type="component" value="Unassembled WGS sequence"/>
</dbReference>
<reference evidence="3" key="2">
    <citation type="journal article" date="2013" name="Nat. Commun.">
        <title>Genome of the Chinese tree shrew.</title>
        <authorList>
            <person name="Fan Y."/>
            <person name="Huang Z.Y."/>
            <person name="Cao C.C."/>
            <person name="Chen C.S."/>
            <person name="Chen Y.X."/>
            <person name="Fan D.D."/>
            <person name="He J."/>
            <person name="Hou H.L."/>
            <person name="Hu L."/>
            <person name="Hu X.T."/>
            <person name="Jiang X.T."/>
            <person name="Lai R."/>
            <person name="Lang Y.S."/>
            <person name="Liang B."/>
            <person name="Liao S.G."/>
            <person name="Mu D."/>
            <person name="Ma Y.Y."/>
            <person name="Niu Y.Y."/>
            <person name="Sun X.Q."/>
            <person name="Xia J.Q."/>
            <person name="Xiao J."/>
            <person name="Xiong Z.Q."/>
            <person name="Xu L."/>
            <person name="Yang L."/>
            <person name="Zhang Y."/>
            <person name="Zhao W."/>
            <person name="Zhao X.D."/>
            <person name="Zheng Y.T."/>
            <person name="Zhou J.M."/>
            <person name="Zhu Y.B."/>
            <person name="Zhang G.J."/>
            <person name="Wang J."/>
            <person name="Yao Y.G."/>
        </authorList>
    </citation>
    <scope>NUCLEOTIDE SEQUENCE [LARGE SCALE GENOMIC DNA]</scope>
</reference>
<proteinExistence type="predicted"/>
<feature type="region of interest" description="Disordered" evidence="1">
    <location>
        <begin position="1"/>
        <end position="43"/>
    </location>
</feature>
<dbReference type="AlphaFoldDB" id="L9KZF2"/>